<dbReference type="InterPro" id="IPR004780">
    <property type="entry name" value="SRP"/>
</dbReference>
<keyword evidence="3 9" id="KW-0378">Hydrolase</keyword>
<dbReference type="SMART" id="SM00963">
    <property type="entry name" value="SRP54_N"/>
    <property type="match status" value="1"/>
</dbReference>
<feature type="binding site" evidence="9">
    <location>
        <begin position="248"/>
        <end position="251"/>
    </location>
    <ligand>
        <name>GTP</name>
        <dbReference type="ChEBI" id="CHEBI:37565"/>
    </ligand>
</feature>
<dbReference type="Proteomes" id="UP000243688">
    <property type="component" value="Unassembled WGS sequence"/>
</dbReference>
<dbReference type="Gene3D" id="1.10.260.30">
    <property type="entry name" value="Signal recognition particle, SRP54 subunit, M-domain"/>
    <property type="match status" value="1"/>
</dbReference>
<dbReference type="GO" id="GO:0048500">
    <property type="term" value="C:signal recognition particle"/>
    <property type="evidence" value="ECO:0007669"/>
    <property type="project" value="UniProtKB-UniRule"/>
</dbReference>
<dbReference type="InterPro" id="IPR000897">
    <property type="entry name" value="SRP54_GTPase_dom"/>
</dbReference>
<dbReference type="Pfam" id="PF02978">
    <property type="entry name" value="SRP_SPB"/>
    <property type="match status" value="1"/>
</dbReference>
<name>A0A2A6E2K4_9BACL</name>
<dbReference type="Gene3D" id="3.40.50.300">
    <property type="entry name" value="P-loop containing nucleotide triphosphate hydrolases"/>
    <property type="match status" value="1"/>
</dbReference>
<evidence type="ECO:0000259" key="12">
    <source>
        <dbReference type="SMART" id="SM00963"/>
    </source>
</evidence>
<dbReference type="InterPro" id="IPR042101">
    <property type="entry name" value="SRP54_N_sf"/>
</dbReference>
<evidence type="ECO:0000259" key="10">
    <source>
        <dbReference type="SMART" id="SM00382"/>
    </source>
</evidence>
<feature type="binding site" evidence="9">
    <location>
        <begin position="108"/>
        <end position="115"/>
    </location>
    <ligand>
        <name>GTP</name>
        <dbReference type="ChEBI" id="CHEBI:37565"/>
    </ligand>
</feature>
<feature type="domain" description="Signal recognition particle SRP54 helical bundle" evidence="12">
    <location>
        <begin position="2"/>
        <end position="87"/>
    </location>
</feature>
<dbReference type="GO" id="GO:0005525">
    <property type="term" value="F:GTP binding"/>
    <property type="evidence" value="ECO:0007669"/>
    <property type="project" value="UniProtKB-UniRule"/>
</dbReference>
<comment type="subcellular location">
    <subcellularLocation>
        <location evidence="9">Cytoplasm</location>
    </subcellularLocation>
    <text evidence="9">The SRP-RNC complex is targeted to the cytoplasmic membrane.</text>
</comment>
<evidence type="ECO:0000256" key="2">
    <source>
        <dbReference type="ARBA" id="ARBA00022741"/>
    </source>
</evidence>
<dbReference type="SMART" id="SM00382">
    <property type="entry name" value="AAA"/>
    <property type="match status" value="1"/>
</dbReference>
<gene>
    <name evidence="9" type="primary">ffh</name>
    <name evidence="13" type="ORF">BLM47_03190</name>
</gene>
<dbReference type="PANTHER" id="PTHR11564:SF5">
    <property type="entry name" value="SIGNAL RECOGNITION PARTICLE SUBUNIT SRP54"/>
    <property type="match status" value="1"/>
</dbReference>
<protein>
    <recommendedName>
        <fullName evidence="9">Signal recognition particle protein</fullName>
        <ecNumber evidence="9">3.6.5.4</ecNumber>
    </recommendedName>
    <alternativeName>
        <fullName evidence="9">Fifty-four homolog</fullName>
    </alternativeName>
</protein>
<feature type="domain" description="SRP54-type proteins GTP-binding" evidence="11">
    <location>
        <begin position="101"/>
        <end position="296"/>
    </location>
</feature>
<evidence type="ECO:0000256" key="9">
    <source>
        <dbReference type="HAMAP-Rule" id="MF_00306"/>
    </source>
</evidence>
<dbReference type="PANTHER" id="PTHR11564">
    <property type="entry name" value="SIGNAL RECOGNITION PARTICLE 54K PROTEIN SRP54"/>
    <property type="match status" value="1"/>
</dbReference>
<feature type="binding site" evidence="9">
    <location>
        <begin position="190"/>
        <end position="194"/>
    </location>
    <ligand>
        <name>GTP</name>
        <dbReference type="ChEBI" id="CHEBI:37565"/>
    </ligand>
</feature>
<comment type="subunit">
    <text evidence="9">Part of the signal recognition particle protein translocation system, which is composed of SRP and FtsY.</text>
</comment>
<dbReference type="Pfam" id="PF00448">
    <property type="entry name" value="SRP54"/>
    <property type="match status" value="1"/>
</dbReference>
<dbReference type="GO" id="GO:0006614">
    <property type="term" value="P:SRP-dependent cotranslational protein targeting to membrane"/>
    <property type="evidence" value="ECO:0007669"/>
    <property type="project" value="InterPro"/>
</dbReference>
<comment type="caution">
    <text evidence="13">The sequence shown here is derived from an EMBL/GenBank/DDBJ whole genome shotgun (WGS) entry which is preliminary data.</text>
</comment>
<evidence type="ECO:0000313" key="13">
    <source>
        <dbReference type="EMBL" id="PDO11213.1"/>
    </source>
</evidence>
<dbReference type="SUPFAM" id="SSF52540">
    <property type="entry name" value="P-loop containing nucleoside triphosphate hydrolases"/>
    <property type="match status" value="1"/>
</dbReference>
<evidence type="ECO:0000313" key="14">
    <source>
        <dbReference type="Proteomes" id="UP000243688"/>
    </source>
</evidence>
<dbReference type="GO" id="GO:0008312">
    <property type="term" value="F:7S RNA binding"/>
    <property type="evidence" value="ECO:0007669"/>
    <property type="project" value="InterPro"/>
</dbReference>
<keyword evidence="2 9" id="KW-0547">Nucleotide-binding</keyword>
<comment type="domain">
    <text evidence="9">Composed of three domains: the N-terminal N domain, which is responsible for interactions with the ribosome, the central G domain, which binds GTP, and the C-terminal M domain, which binds the RNA and the signal sequence of the RNC.</text>
</comment>
<keyword evidence="5 9" id="KW-0342">GTP-binding</keyword>
<evidence type="ECO:0000256" key="4">
    <source>
        <dbReference type="ARBA" id="ARBA00022884"/>
    </source>
</evidence>
<dbReference type="InterPro" id="IPR013822">
    <property type="entry name" value="Signal_recog_particl_SRP54_hlx"/>
</dbReference>
<dbReference type="AlphaFoldDB" id="A0A2A6E2K4"/>
<dbReference type="InterPro" id="IPR027417">
    <property type="entry name" value="P-loop_NTPase"/>
</dbReference>
<comment type="similarity">
    <text evidence="1 9">Belongs to the GTP-binding SRP family. SRP54 subfamily.</text>
</comment>
<evidence type="ECO:0000256" key="1">
    <source>
        <dbReference type="ARBA" id="ARBA00005450"/>
    </source>
</evidence>
<dbReference type="NCBIfam" id="TIGR00959">
    <property type="entry name" value="ffh"/>
    <property type="match status" value="1"/>
</dbReference>
<dbReference type="HAMAP" id="MF_00306">
    <property type="entry name" value="SRP54"/>
    <property type="match status" value="1"/>
</dbReference>
<proteinExistence type="inferred from homology"/>
<evidence type="ECO:0000256" key="7">
    <source>
        <dbReference type="ARBA" id="ARBA00023274"/>
    </source>
</evidence>
<dbReference type="EC" id="3.6.5.4" evidence="9"/>
<accession>A0A2A6E2K4</accession>
<dbReference type="InterPro" id="IPR003593">
    <property type="entry name" value="AAA+_ATPase"/>
</dbReference>
<keyword evidence="4 9" id="KW-0694">RNA-binding</keyword>
<dbReference type="InterPro" id="IPR022941">
    <property type="entry name" value="SRP54"/>
</dbReference>
<keyword evidence="7 9" id="KW-0687">Ribonucleoprotein</keyword>
<comment type="catalytic activity">
    <reaction evidence="8 9">
        <text>GTP + H2O = GDP + phosphate + H(+)</text>
        <dbReference type="Rhea" id="RHEA:19669"/>
        <dbReference type="ChEBI" id="CHEBI:15377"/>
        <dbReference type="ChEBI" id="CHEBI:15378"/>
        <dbReference type="ChEBI" id="CHEBI:37565"/>
        <dbReference type="ChEBI" id="CHEBI:43474"/>
        <dbReference type="ChEBI" id="CHEBI:58189"/>
        <dbReference type="EC" id="3.6.5.4"/>
    </reaction>
</comment>
<feature type="domain" description="AAA+ ATPase" evidence="10">
    <location>
        <begin position="100"/>
        <end position="244"/>
    </location>
</feature>
<evidence type="ECO:0000256" key="3">
    <source>
        <dbReference type="ARBA" id="ARBA00022801"/>
    </source>
</evidence>
<evidence type="ECO:0000256" key="8">
    <source>
        <dbReference type="ARBA" id="ARBA00048027"/>
    </source>
</evidence>
<dbReference type="GO" id="GO:0003924">
    <property type="term" value="F:GTPase activity"/>
    <property type="evidence" value="ECO:0007669"/>
    <property type="project" value="UniProtKB-UniRule"/>
</dbReference>
<dbReference type="SMART" id="SM00962">
    <property type="entry name" value="SRP54"/>
    <property type="match status" value="1"/>
</dbReference>
<dbReference type="FunFam" id="3.40.50.300:FF:000022">
    <property type="entry name" value="Signal recognition particle 54 kDa subunit"/>
    <property type="match status" value="1"/>
</dbReference>
<dbReference type="SUPFAM" id="SSF47446">
    <property type="entry name" value="Signal peptide-binding domain"/>
    <property type="match status" value="1"/>
</dbReference>
<evidence type="ECO:0000259" key="11">
    <source>
        <dbReference type="SMART" id="SM00962"/>
    </source>
</evidence>
<dbReference type="InterPro" id="IPR036891">
    <property type="entry name" value="Signal_recog_part_SRP54_M_sf"/>
</dbReference>
<evidence type="ECO:0000256" key="6">
    <source>
        <dbReference type="ARBA" id="ARBA00023135"/>
    </source>
</evidence>
<dbReference type="Pfam" id="PF02881">
    <property type="entry name" value="SRP54_N"/>
    <property type="match status" value="1"/>
</dbReference>
<comment type="function">
    <text evidence="9">Involved in targeting and insertion of nascent membrane proteins into the cytoplasmic membrane. Binds to the hydrophobic signal sequence of the ribosome-nascent chain (RNC) as it emerges from the ribosomes. The SRP-RNC complex is then targeted to the cytoplasmic membrane where it interacts with the SRP receptor FtsY.</text>
</comment>
<dbReference type="InterPro" id="IPR004125">
    <property type="entry name" value="Signal_recog_particle_SRP54_M"/>
</dbReference>
<sequence>MAFEGLTGKLQSVFDRLRGKGKITEEDLDQALRDVRLALLEADVNFKVVKEFIASVREKAIGREVHKSFTPAMVIIDVVHKELTALMGGAQSRLSRASRPPTVVMAVGLQGAGKTTTCAKLARHLQKQHARPLLVAADVYRPAAAEQLKVLGGQIGVDVFLPGGRTDPVEIAVSAVDHARAHGYDYVVVDTAGRLHVDEMMMDELRRMRERIKPDETLLVVDAMTGQEAVRVAETFHRELSLTGVVLTKLDGDTRGGAALSVKAVTGCPIKFAATGEKIDALEPFHPDRMASRILGMGDMLTLIEKAQAEIDAEKAKEMERKIRSASFTFDDFLEQMEQLRKLGPLDQLLDMLPGASRMKELRAFQLDEKKMARLEAIVKSMTKEERANPDILNASRRQRIARGSGNSIQDVNRFIKQFEEVRKMMKQISSLSGKKGGWNFLKGKGGRPFRFPF</sequence>
<keyword evidence="6 9" id="KW-0733">Signal recognition particle</keyword>
<dbReference type="EMBL" id="MOXJ01000004">
    <property type="protein sequence ID" value="PDO11213.1"/>
    <property type="molecule type" value="Genomic_DNA"/>
</dbReference>
<dbReference type="CDD" id="cd18539">
    <property type="entry name" value="SRP_G"/>
    <property type="match status" value="1"/>
</dbReference>
<dbReference type="Gene3D" id="1.20.120.140">
    <property type="entry name" value="Signal recognition particle SRP54, nucleotide-binding domain"/>
    <property type="match status" value="1"/>
</dbReference>
<reference evidence="13 14" key="1">
    <citation type="submission" date="2016-12" db="EMBL/GenBank/DDBJ databases">
        <title>Candidatus Reconcilibacillus cellulovorans genome.</title>
        <authorList>
            <person name="Kolinko S."/>
            <person name="Wu Y.-W."/>
            <person name="Tachea F."/>
            <person name="Denzel E."/>
            <person name="Hiras J."/>
            <person name="Baecker N."/>
            <person name="Chan L.J."/>
            <person name="Eichorst S.A."/>
            <person name="Frey D."/>
            <person name="Adams P.D."/>
            <person name="Pray T."/>
            <person name="Tanjore D."/>
            <person name="Petzold C.J."/>
            <person name="Gladden J.M."/>
            <person name="Simmons B.A."/>
            <person name="Singer S.W."/>
        </authorList>
    </citation>
    <scope>NUCLEOTIDE SEQUENCE [LARGE SCALE GENOMIC DNA]</scope>
    <source>
        <strain evidence="13">JTherm</strain>
    </source>
</reference>
<keyword evidence="9" id="KW-0963">Cytoplasm</keyword>
<evidence type="ECO:0000256" key="5">
    <source>
        <dbReference type="ARBA" id="ARBA00023134"/>
    </source>
</evidence>
<organism evidence="13 14">
    <name type="scientific">Candidatus Reconcilbacillus cellulovorans</name>
    <dbReference type="NCBI Taxonomy" id="1906605"/>
    <lineage>
        <taxon>Bacteria</taxon>
        <taxon>Bacillati</taxon>
        <taxon>Bacillota</taxon>
        <taxon>Bacilli</taxon>
        <taxon>Bacillales</taxon>
        <taxon>Paenibacillaceae</taxon>
        <taxon>Candidatus Reconcilbacillus</taxon>
    </lineage>
</organism>